<organism evidence="2 3">
    <name type="scientific">Gossypium barbadense</name>
    <name type="common">Sea Island cotton</name>
    <name type="synonym">Hibiscus barbadensis</name>
    <dbReference type="NCBI Taxonomy" id="3634"/>
    <lineage>
        <taxon>Eukaryota</taxon>
        <taxon>Viridiplantae</taxon>
        <taxon>Streptophyta</taxon>
        <taxon>Embryophyta</taxon>
        <taxon>Tracheophyta</taxon>
        <taxon>Spermatophyta</taxon>
        <taxon>Magnoliopsida</taxon>
        <taxon>eudicotyledons</taxon>
        <taxon>Gunneridae</taxon>
        <taxon>Pentapetalae</taxon>
        <taxon>rosids</taxon>
        <taxon>malvids</taxon>
        <taxon>Malvales</taxon>
        <taxon>Malvaceae</taxon>
        <taxon>Malvoideae</taxon>
        <taxon>Gossypium</taxon>
    </lineage>
</organism>
<dbReference type="EMBL" id="KZ665619">
    <property type="protein sequence ID" value="PPR98656.1"/>
    <property type="molecule type" value="Genomic_DNA"/>
</dbReference>
<dbReference type="AlphaFoldDB" id="A0A2P5X5Q8"/>
<dbReference type="Proteomes" id="UP000239757">
    <property type="component" value="Unassembled WGS sequence"/>
</dbReference>
<gene>
    <name evidence="2" type="ORF">GOBAR_AA22013</name>
</gene>
<protein>
    <submittedName>
        <fullName evidence="2">Uncharacterized protein</fullName>
    </submittedName>
</protein>
<accession>A0A2P5X5Q8</accession>
<feature type="region of interest" description="Disordered" evidence="1">
    <location>
        <begin position="1"/>
        <end position="33"/>
    </location>
</feature>
<name>A0A2P5X5Q8_GOSBA</name>
<sequence>MSSSQGKKTAVPALKKWKGASSSGPTAEIRHPFLQFPPGNQEELIQILQARPLGVGHFIDWTMLEQVQLADDDVMTNFDDPGTVQFDLGGLVRQLSVPEFDIALGLYIEEFIDENDLDTLRRHIHYSPSKC</sequence>
<evidence type="ECO:0000313" key="2">
    <source>
        <dbReference type="EMBL" id="PPR98656.1"/>
    </source>
</evidence>
<proteinExistence type="predicted"/>
<evidence type="ECO:0000313" key="3">
    <source>
        <dbReference type="Proteomes" id="UP000239757"/>
    </source>
</evidence>
<reference evidence="2 3" key="1">
    <citation type="submission" date="2015-01" db="EMBL/GenBank/DDBJ databases">
        <title>Genome of allotetraploid Gossypium barbadense reveals genomic plasticity and fiber elongation in cotton evolution.</title>
        <authorList>
            <person name="Chen X."/>
            <person name="Liu X."/>
            <person name="Zhao B."/>
            <person name="Zheng H."/>
            <person name="Hu Y."/>
            <person name="Lu G."/>
            <person name="Yang C."/>
            <person name="Chen J."/>
            <person name="Shan C."/>
            <person name="Zhang L."/>
            <person name="Zhou Y."/>
            <person name="Wang L."/>
            <person name="Guo W."/>
            <person name="Bai Y."/>
            <person name="Ruan J."/>
            <person name="Shangguan X."/>
            <person name="Mao Y."/>
            <person name="Jiang J."/>
            <person name="Zhu Y."/>
            <person name="Lei J."/>
            <person name="Kang H."/>
            <person name="Chen S."/>
            <person name="He X."/>
            <person name="Wang R."/>
            <person name="Wang Y."/>
            <person name="Chen J."/>
            <person name="Wang L."/>
            <person name="Yu S."/>
            <person name="Wang B."/>
            <person name="Wei J."/>
            <person name="Song S."/>
            <person name="Lu X."/>
            <person name="Gao Z."/>
            <person name="Gu W."/>
            <person name="Deng X."/>
            <person name="Ma D."/>
            <person name="Wang S."/>
            <person name="Liang W."/>
            <person name="Fang L."/>
            <person name="Cai C."/>
            <person name="Zhu X."/>
            <person name="Zhou B."/>
            <person name="Zhang Y."/>
            <person name="Chen Z."/>
            <person name="Xu S."/>
            <person name="Zhu R."/>
            <person name="Wang S."/>
            <person name="Zhang T."/>
            <person name="Zhao G."/>
        </authorList>
    </citation>
    <scope>NUCLEOTIDE SEQUENCE [LARGE SCALE GENOMIC DNA]</scope>
    <source>
        <strain evidence="3">cv. Xinhai21</strain>
        <tissue evidence="2">Leaf</tissue>
    </source>
</reference>
<evidence type="ECO:0000256" key="1">
    <source>
        <dbReference type="SAM" id="MobiDB-lite"/>
    </source>
</evidence>